<reference evidence="1" key="2">
    <citation type="submission" date="2019-08" db="EMBL/GenBank/DDBJ databases">
        <title>Investigation of anaerobic lignin degradation for improved lignocellulosic biofuels.</title>
        <authorList>
            <person name="Deangelis K.PhD."/>
        </authorList>
    </citation>
    <scope>NUCLEOTIDE SEQUENCE [LARGE SCALE GENOMIC DNA]</scope>
    <source>
        <strain evidence="1">128R</strain>
    </source>
</reference>
<protein>
    <submittedName>
        <fullName evidence="1">DinI-like family protein</fullName>
    </submittedName>
</protein>
<sequence>MNIQVKLDKNLFNNLSETTREALIEELQNRIHEVYPASRLAVIPGLDDKTEIATHDFFNDVEAKVTVQEIVDDVSLHGYWRHVN</sequence>
<dbReference type="OrthoDB" id="6493962at2"/>
<reference evidence="1" key="1">
    <citation type="submission" date="2019-06" db="EMBL/GenBank/DDBJ databases">
        <authorList>
            <person name="Deangelis K."/>
            <person name="Huntemann M."/>
            <person name="Clum A."/>
            <person name="Pillay M."/>
            <person name="Palaniappan K."/>
            <person name="Varghese N."/>
            <person name="Mikhailova N."/>
            <person name="Stamatis D."/>
            <person name="Reddy T."/>
            <person name="Daum C."/>
            <person name="Shapiro N."/>
            <person name="Ivanova N."/>
            <person name="Kyrpides N."/>
            <person name="Woyke T."/>
        </authorList>
    </citation>
    <scope>NUCLEOTIDE SEQUENCE [LARGE SCALE GENOMIC DNA]</scope>
    <source>
        <strain evidence="1">128R</strain>
    </source>
</reference>
<accession>A0A542D7M5</accession>
<dbReference type="AlphaFoldDB" id="A0A542D7M5"/>
<proteinExistence type="predicted"/>
<name>A0A542D7M5_SERFO</name>
<organism evidence="1">
    <name type="scientific">Serratia fonticola</name>
    <dbReference type="NCBI Taxonomy" id="47917"/>
    <lineage>
        <taxon>Bacteria</taxon>
        <taxon>Pseudomonadati</taxon>
        <taxon>Pseudomonadota</taxon>
        <taxon>Gammaproteobacteria</taxon>
        <taxon>Enterobacterales</taxon>
        <taxon>Yersiniaceae</taxon>
        <taxon>Serratia</taxon>
    </lineage>
</organism>
<dbReference type="SUPFAM" id="SSF54857">
    <property type="entry name" value="DNA damage-inducible protein DinI"/>
    <property type="match status" value="1"/>
</dbReference>
<dbReference type="EMBL" id="VISQ01000001">
    <property type="protein sequence ID" value="TVZ68573.1"/>
    <property type="molecule type" value="Genomic_DNA"/>
</dbReference>
<comment type="caution">
    <text evidence="1">The sequence shown here is derived from an EMBL/GenBank/DDBJ whole genome shotgun (WGS) entry which is preliminary data.</text>
</comment>
<dbReference type="InterPro" id="IPR036687">
    <property type="entry name" value="DinI-like_sf"/>
</dbReference>
<dbReference type="Gene3D" id="3.30.910.10">
    <property type="entry name" value="DinI-like"/>
    <property type="match status" value="1"/>
</dbReference>
<evidence type="ECO:0000313" key="1">
    <source>
        <dbReference type="EMBL" id="TVZ68573.1"/>
    </source>
</evidence>
<gene>
    <name evidence="1" type="ORF">FHU10_1025</name>
</gene>